<evidence type="ECO:0000256" key="1">
    <source>
        <dbReference type="ARBA" id="ARBA00023015"/>
    </source>
</evidence>
<dbReference type="InterPro" id="IPR000551">
    <property type="entry name" value="MerR-type_HTH_dom"/>
</dbReference>
<reference evidence="6" key="1">
    <citation type="submission" date="2022-06" db="EMBL/GenBank/DDBJ databases">
        <title>CFH 74404 Thermomicrobiaceae sp.</title>
        <authorList>
            <person name="Ming H."/>
            <person name="Li W.-J."/>
            <person name="Zhao Z."/>
        </authorList>
    </citation>
    <scope>NUCLEOTIDE SEQUENCE</scope>
    <source>
        <strain evidence="6">CFH 74404</strain>
    </source>
</reference>
<keyword evidence="2" id="KW-0238">DNA-binding</keyword>
<evidence type="ECO:0000256" key="2">
    <source>
        <dbReference type="ARBA" id="ARBA00023125"/>
    </source>
</evidence>
<name>A0AA41WD16_9BACT</name>
<dbReference type="PROSITE" id="PS50937">
    <property type="entry name" value="HTH_MERR_2"/>
    <property type="match status" value="1"/>
</dbReference>
<dbReference type="InterPro" id="IPR009061">
    <property type="entry name" value="DNA-bd_dom_put_sf"/>
</dbReference>
<dbReference type="PROSITE" id="PS00552">
    <property type="entry name" value="HTH_MERR_1"/>
    <property type="match status" value="1"/>
</dbReference>
<keyword evidence="1" id="KW-0805">Transcription regulation</keyword>
<accession>A0AA41WD16</accession>
<keyword evidence="7" id="KW-1185">Reference proteome</keyword>
<dbReference type="PANTHER" id="PTHR30204">
    <property type="entry name" value="REDOX-CYCLING DRUG-SENSING TRANSCRIPTIONAL ACTIVATOR SOXR"/>
    <property type="match status" value="1"/>
</dbReference>
<feature type="coiled-coil region" evidence="4">
    <location>
        <begin position="90"/>
        <end position="124"/>
    </location>
</feature>
<proteinExistence type="predicted"/>
<dbReference type="Pfam" id="PF13411">
    <property type="entry name" value="MerR_1"/>
    <property type="match status" value="1"/>
</dbReference>
<organism evidence="6 7">
    <name type="scientific">Thermalbibacter longus</name>
    <dbReference type="NCBI Taxonomy" id="2951981"/>
    <lineage>
        <taxon>Bacteria</taxon>
        <taxon>Pseudomonadati</taxon>
        <taxon>Thermomicrobiota</taxon>
        <taxon>Thermomicrobia</taxon>
        <taxon>Thermomicrobiales</taxon>
        <taxon>Thermomicrobiaceae</taxon>
        <taxon>Thermalbibacter</taxon>
    </lineage>
</organism>
<dbReference type="GO" id="GO:0003677">
    <property type="term" value="F:DNA binding"/>
    <property type="evidence" value="ECO:0007669"/>
    <property type="project" value="UniProtKB-KW"/>
</dbReference>
<evidence type="ECO:0000313" key="6">
    <source>
        <dbReference type="EMBL" id="MCM8748254.1"/>
    </source>
</evidence>
<dbReference type="AlphaFoldDB" id="A0AA41WD16"/>
<dbReference type="GO" id="GO:0003700">
    <property type="term" value="F:DNA-binding transcription factor activity"/>
    <property type="evidence" value="ECO:0007669"/>
    <property type="project" value="InterPro"/>
</dbReference>
<evidence type="ECO:0000256" key="4">
    <source>
        <dbReference type="SAM" id="Coils"/>
    </source>
</evidence>
<dbReference type="PRINTS" id="PR00040">
    <property type="entry name" value="HTHMERR"/>
</dbReference>
<keyword evidence="4" id="KW-0175">Coiled coil</keyword>
<protein>
    <submittedName>
        <fullName evidence="6">Heavy metal-responsive transcriptional regulator</fullName>
    </submittedName>
</protein>
<keyword evidence="3" id="KW-0804">Transcription</keyword>
<dbReference type="SUPFAM" id="SSF46955">
    <property type="entry name" value="Putative DNA-binding domain"/>
    <property type="match status" value="1"/>
</dbReference>
<evidence type="ECO:0000313" key="7">
    <source>
        <dbReference type="Proteomes" id="UP001165306"/>
    </source>
</evidence>
<dbReference type="Proteomes" id="UP001165306">
    <property type="component" value="Unassembled WGS sequence"/>
</dbReference>
<dbReference type="SMART" id="SM00422">
    <property type="entry name" value="HTH_MERR"/>
    <property type="match status" value="1"/>
</dbReference>
<evidence type="ECO:0000259" key="5">
    <source>
        <dbReference type="PROSITE" id="PS50937"/>
    </source>
</evidence>
<evidence type="ECO:0000256" key="3">
    <source>
        <dbReference type="ARBA" id="ARBA00023163"/>
    </source>
</evidence>
<dbReference type="PANTHER" id="PTHR30204:SF94">
    <property type="entry name" value="HEAVY METAL-DEPENDENT TRANSCRIPTIONAL REGULATOR HI_0293-RELATED"/>
    <property type="match status" value="1"/>
</dbReference>
<gene>
    <name evidence="6" type="ORF">NET02_03775</name>
</gene>
<dbReference type="CDD" id="cd04770">
    <property type="entry name" value="HTH_HMRTR"/>
    <property type="match status" value="1"/>
</dbReference>
<dbReference type="InterPro" id="IPR047057">
    <property type="entry name" value="MerR_fam"/>
</dbReference>
<dbReference type="EMBL" id="JAMSLR010000002">
    <property type="protein sequence ID" value="MCM8748254.1"/>
    <property type="molecule type" value="Genomic_DNA"/>
</dbReference>
<sequence length="159" mass="17960">MSKRRETTHLRIGELARRAGVNSRTIRFYEAIGLLPEPARLPNGYRVYGARDLERLRFIRRAQSLGLPLDAIRDILALHSAGSRPCCRVRELAEQRLAEIDRQIRELQRLRSELAALVERAARTPQSEAGDGVCPAIEDARPELHVTTARAPVAPRPQR</sequence>
<feature type="domain" description="HTH merR-type" evidence="5">
    <location>
        <begin position="9"/>
        <end position="78"/>
    </location>
</feature>
<dbReference type="Gene3D" id="1.10.1660.10">
    <property type="match status" value="1"/>
</dbReference>
<dbReference type="RefSeq" id="WP_284056037.1">
    <property type="nucleotide sequence ID" value="NZ_JAMSLR010000002.1"/>
</dbReference>
<comment type="caution">
    <text evidence="6">The sequence shown here is derived from an EMBL/GenBank/DDBJ whole genome shotgun (WGS) entry which is preliminary data.</text>
</comment>